<dbReference type="CDD" id="cd00865">
    <property type="entry name" value="PEBP_bact_arch"/>
    <property type="match status" value="1"/>
</dbReference>
<proteinExistence type="predicted"/>
<keyword evidence="3" id="KW-1185">Reference proteome</keyword>
<evidence type="ECO:0000313" key="3">
    <source>
        <dbReference type="Proteomes" id="UP000053157"/>
    </source>
</evidence>
<sequence length="160" mass="17071">MEPADQSDASGTLTLRSPAFDDGTAIPREYGYTKQNVSPPLEIEGVPAEAKSLALVMDDPDAVKPAGQVWDHWVVWNVDPATSEIAEDDSPPGAVEGTNSYGSRGYGGPNPPDGEHTYRFVLYALDTELSLESGATKSHLERAIDGHVLGETRLTGTYAP</sequence>
<dbReference type="RefSeq" id="WP_058571264.1">
    <property type="nucleotide sequence ID" value="NZ_LOPV01000091.1"/>
</dbReference>
<dbReference type="InterPro" id="IPR008914">
    <property type="entry name" value="PEBP"/>
</dbReference>
<evidence type="ECO:0000313" key="2">
    <source>
        <dbReference type="EMBL" id="KTG29718.1"/>
    </source>
</evidence>
<dbReference type="InterPro" id="IPR005247">
    <property type="entry name" value="YbhB_YbcL/LppC-like"/>
</dbReference>
<feature type="region of interest" description="Disordered" evidence="1">
    <location>
        <begin position="1"/>
        <end position="39"/>
    </location>
</feature>
<dbReference type="OrthoDB" id="28720at2157"/>
<dbReference type="Proteomes" id="UP000053157">
    <property type="component" value="Unassembled WGS sequence"/>
</dbReference>
<evidence type="ECO:0000256" key="1">
    <source>
        <dbReference type="SAM" id="MobiDB-lite"/>
    </source>
</evidence>
<dbReference type="PANTHER" id="PTHR30289">
    <property type="entry name" value="UNCHARACTERIZED PROTEIN YBCL-RELATED"/>
    <property type="match status" value="1"/>
</dbReference>
<dbReference type="Pfam" id="PF01161">
    <property type="entry name" value="PBP"/>
    <property type="match status" value="1"/>
</dbReference>
<dbReference type="EMBL" id="LOPV01000091">
    <property type="protein sequence ID" value="KTG29718.1"/>
    <property type="molecule type" value="Genomic_DNA"/>
</dbReference>
<accession>A0A0W1SV91</accession>
<feature type="region of interest" description="Disordered" evidence="1">
    <location>
        <begin position="83"/>
        <end position="113"/>
    </location>
</feature>
<comment type="caution">
    <text evidence="2">The sequence shown here is derived from an EMBL/GenBank/DDBJ whole genome shotgun (WGS) entry which is preliminary data.</text>
</comment>
<dbReference type="InterPro" id="IPR036610">
    <property type="entry name" value="PEBP-like_sf"/>
</dbReference>
<organism evidence="2 3">
    <name type="scientific">Haloferax profundi</name>
    <dbReference type="NCBI Taxonomy" id="1544718"/>
    <lineage>
        <taxon>Archaea</taxon>
        <taxon>Methanobacteriati</taxon>
        <taxon>Methanobacteriota</taxon>
        <taxon>Stenosarchaea group</taxon>
        <taxon>Halobacteria</taxon>
        <taxon>Halobacteriales</taxon>
        <taxon>Haloferacaceae</taxon>
        <taxon>Haloferax</taxon>
    </lineage>
</organism>
<protein>
    <submittedName>
        <fullName evidence="2">Phospholipid-binding protein</fullName>
    </submittedName>
</protein>
<dbReference type="Gene3D" id="3.90.280.10">
    <property type="entry name" value="PEBP-like"/>
    <property type="match status" value="1"/>
</dbReference>
<name>A0A0W1SV91_9EURY</name>
<dbReference type="PANTHER" id="PTHR30289:SF1">
    <property type="entry name" value="PEBP (PHOSPHATIDYLETHANOLAMINE-BINDING PROTEIN) FAMILY PROTEIN"/>
    <property type="match status" value="1"/>
</dbReference>
<reference evidence="2 3" key="1">
    <citation type="submission" date="2015-12" db="EMBL/GenBank/DDBJ databases">
        <title>Haloferax profundi sp. nov. isolated from the Discovery deep brine-seawater interface in the Red Sea.</title>
        <authorList>
            <person name="Zhang G."/>
            <person name="Stingl U."/>
            <person name="Rashid M."/>
        </authorList>
    </citation>
    <scope>NUCLEOTIDE SEQUENCE [LARGE SCALE GENOMIC DNA]</scope>
    <source>
        <strain evidence="2 3">SB29</strain>
    </source>
</reference>
<dbReference type="AlphaFoldDB" id="A0A0W1SV91"/>
<gene>
    <name evidence="2" type="ORF">AUR66_09330</name>
</gene>
<dbReference type="NCBIfam" id="TIGR00481">
    <property type="entry name" value="YbhB/YbcL family Raf kinase inhibitor-like protein"/>
    <property type="match status" value="1"/>
</dbReference>
<dbReference type="SUPFAM" id="SSF49777">
    <property type="entry name" value="PEBP-like"/>
    <property type="match status" value="1"/>
</dbReference>